<evidence type="ECO:0000256" key="3">
    <source>
        <dbReference type="ARBA" id="ARBA00022792"/>
    </source>
</evidence>
<evidence type="ECO:0000256" key="4">
    <source>
        <dbReference type="ARBA" id="ARBA00022989"/>
    </source>
</evidence>
<comment type="similarity">
    <text evidence="1 7">Belongs to the MICOS complex subunit Mic60 family.</text>
</comment>
<organism evidence="9 10">
    <name type="scientific">Clytia hemisphaerica</name>
    <dbReference type="NCBI Taxonomy" id="252671"/>
    <lineage>
        <taxon>Eukaryota</taxon>
        <taxon>Metazoa</taxon>
        <taxon>Cnidaria</taxon>
        <taxon>Hydrozoa</taxon>
        <taxon>Hydroidolina</taxon>
        <taxon>Leptothecata</taxon>
        <taxon>Obeliida</taxon>
        <taxon>Clytiidae</taxon>
        <taxon>Clytia</taxon>
    </lineage>
</organism>
<dbReference type="PANTHER" id="PTHR15415:SF7">
    <property type="entry name" value="MICOS COMPLEX SUBUNIT MIC60"/>
    <property type="match status" value="1"/>
</dbReference>
<keyword evidence="4" id="KW-1133">Transmembrane helix</keyword>
<keyword evidence="2 7" id="KW-0812">Transmembrane</keyword>
<sequence>MYRCGIRSSRSLQSNSHARSLLSKNKNGQVLLKHANSTKTSGGSSGLYIGATVTTISGLVGGTAAYAGQNAEFRRSIEDALPFSKPLFDMIHGDIPQKKTLVPVEVDLSIPFVPEVLKEESTVPPMLADDSTNETFSNEVISVDTAPVLNVENEFKGEQEVAATSSEESTMEETEVAVVTEETLVVESKSTIEETFDIPSDAEIEEVNAAQVVSSELPTAPEVVEAKKIEEAPLTEEEIANLAKLVDKEALEVLLSASKGSVELLSDRVDQLHKNAASALRQYLNAFAAVMPVTMSDEGYEEKVQELVQIEHTAQSLVDVAKDSELALLQEIESLKTLVEKVRENDTSQVADDAEKVALERKDSLLVALSAIESVQKDFDFLLKYQEYVKDAPTELQKDLKSFASDMLTLIQDKEMVISELPYNQAILMLALKRQQLYSDVGEQAKGLAEEEVDRLLDEQKDELEKLASQAMKVELKRVEDEKNEERETKVKELEENYEREILSQLKRQAMAHNEHLAEELAGQAKTLDEKHQTEQQAKLDEQKEIYYRELEKKVKSISAIQAKISDIVDVESRQRNAQELWIASQALNGTLGVTTLNGRTRTLMPEMIAILQLGERDTTLAEIVDSFPEQATLFGVVPEKDLINRFKHVKDACKRVAAVQDGDSIVKYFMSYVKSMFVISRWYLTDVDQAVDMDKLTSYEVLAKAEHYIREGDLETATKLMSQLKGVARKLSSDWLNEARLLLETKQTALLLQAYAASLQAGLE</sequence>
<dbReference type="PANTHER" id="PTHR15415">
    <property type="entry name" value="MITOFILIN"/>
    <property type="match status" value="1"/>
</dbReference>
<proteinExistence type="inferred from homology"/>
<keyword evidence="5 7" id="KW-0496">Mitochondrion</keyword>
<dbReference type="OrthoDB" id="10261039at2759"/>
<evidence type="ECO:0000256" key="2">
    <source>
        <dbReference type="ARBA" id="ARBA00022692"/>
    </source>
</evidence>
<keyword evidence="10" id="KW-1185">Reference proteome</keyword>
<keyword evidence="3 7" id="KW-0999">Mitochondrion inner membrane</keyword>
<dbReference type="AlphaFoldDB" id="A0A7M6DNR8"/>
<dbReference type="EnsemblMetazoa" id="CLYHEMT018599.1">
    <property type="protein sequence ID" value="CLYHEMP018599.1"/>
    <property type="gene ID" value="CLYHEMG018599"/>
</dbReference>
<feature type="coiled-coil region" evidence="8">
    <location>
        <begin position="450"/>
        <end position="504"/>
    </location>
</feature>
<reference evidence="9" key="1">
    <citation type="submission" date="2021-01" db="UniProtKB">
        <authorList>
            <consortium name="EnsemblMetazoa"/>
        </authorList>
    </citation>
    <scope>IDENTIFICATION</scope>
</reference>
<comment type="subcellular location">
    <subcellularLocation>
        <location evidence="7">Mitochondrion inner membrane</location>
        <topology evidence="7">Single-pass membrane protein</topology>
    </subcellularLocation>
</comment>
<name>A0A7M6DNR8_9CNID</name>
<evidence type="ECO:0000313" key="9">
    <source>
        <dbReference type="EnsemblMetazoa" id="CLYHEMP018599.1"/>
    </source>
</evidence>
<evidence type="ECO:0000256" key="7">
    <source>
        <dbReference type="RuleBase" id="RU363000"/>
    </source>
</evidence>
<evidence type="ECO:0000256" key="5">
    <source>
        <dbReference type="ARBA" id="ARBA00023128"/>
    </source>
</evidence>
<keyword evidence="6" id="KW-0472">Membrane</keyword>
<evidence type="ECO:0000313" key="10">
    <source>
        <dbReference type="Proteomes" id="UP000594262"/>
    </source>
</evidence>
<comment type="subunit">
    <text evidence="7">Component of the mitochondrial contact site and cristae organizing system (MICOS) complex.</text>
</comment>
<evidence type="ECO:0000256" key="1">
    <source>
        <dbReference type="ARBA" id="ARBA00010877"/>
    </source>
</evidence>
<dbReference type="RefSeq" id="XP_066931004.1">
    <property type="nucleotide sequence ID" value="XM_067074903.1"/>
</dbReference>
<dbReference type="GO" id="GO:0061617">
    <property type="term" value="C:MICOS complex"/>
    <property type="evidence" value="ECO:0007669"/>
    <property type="project" value="TreeGrafter"/>
</dbReference>
<accession>A0A7M6DNR8</accession>
<dbReference type="GeneID" id="136818575"/>
<protein>
    <recommendedName>
        <fullName evidence="7">MICOS complex subunit MIC60</fullName>
    </recommendedName>
    <alternativeName>
        <fullName evidence="7">Mitofilin</fullName>
    </alternativeName>
</protein>
<evidence type="ECO:0000256" key="6">
    <source>
        <dbReference type="ARBA" id="ARBA00023136"/>
    </source>
</evidence>
<comment type="function">
    <text evidence="7">Component of the MICOS complex, a large protein complex of the mitochondrial inner membrane that plays crucial roles in the maintenance of crista junctions, inner membrane architecture, and formation of contact sites to the outer membrane.</text>
</comment>
<dbReference type="GO" id="GO:0042407">
    <property type="term" value="P:cristae formation"/>
    <property type="evidence" value="ECO:0007669"/>
    <property type="project" value="TreeGrafter"/>
</dbReference>
<keyword evidence="8" id="KW-0175">Coiled coil</keyword>
<evidence type="ECO:0000256" key="8">
    <source>
        <dbReference type="SAM" id="Coils"/>
    </source>
</evidence>
<dbReference type="InterPro" id="IPR019133">
    <property type="entry name" value="MIC60"/>
</dbReference>
<dbReference type="Pfam" id="PF09731">
    <property type="entry name" value="Mitofilin"/>
    <property type="match status" value="1"/>
</dbReference>
<dbReference type="Proteomes" id="UP000594262">
    <property type="component" value="Unplaced"/>
</dbReference>